<dbReference type="HOGENOM" id="CLU_005391_1_4_1"/>
<dbReference type="InterPro" id="IPR016163">
    <property type="entry name" value="Ald_DH_C"/>
</dbReference>
<dbReference type="EC" id="1.2.1.3" evidence="2"/>
<evidence type="ECO:0000256" key="1">
    <source>
        <dbReference type="ARBA" id="ARBA00009986"/>
    </source>
</evidence>
<sequence>MSEARRASNPLDSDSSRGPQVDKMQLGGSRIGDVGYFVEPTILLDAPEDSKVMKEEIFGPVVCINTFTDEKDVIKLANDTEFGLFASVFTKDVSRAWRLAKALEAKAIGVNCTSPVGAMDVPVGGWKQSGDGREFGKYCTDYWTEVKAVFFAL</sequence>
<name>A0A0D2BHK5_9EURO</name>
<dbReference type="InterPro" id="IPR015590">
    <property type="entry name" value="Aldehyde_DH_dom"/>
</dbReference>
<comment type="similarity">
    <text evidence="1">Belongs to the aldehyde dehydrogenase family.</text>
</comment>
<dbReference type="GeneID" id="27362895"/>
<dbReference type="AlphaFoldDB" id="A0A0D2BHK5"/>
<proteinExistence type="inferred from homology"/>
<dbReference type="STRING" id="215243.A0A0D2BHK5"/>
<dbReference type="InterPro" id="IPR016162">
    <property type="entry name" value="Ald_DH_N"/>
</dbReference>
<feature type="region of interest" description="Disordered" evidence="4">
    <location>
        <begin position="1"/>
        <end position="24"/>
    </location>
</feature>
<dbReference type="VEuPathDB" id="FungiDB:PV06_10821"/>
<gene>
    <name evidence="6" type="ORF">PV06_10821</name>
</gene>
<dbReference type="PANTHER" id="PTHR11699">
    <property type="entry name" value="ALDEHYDE DEHYDROGENASE-RELATED"/>
    <property type="match status" value="1"/>
</dbReference>
<organism evidence="6 7">
    <name type="scientific">Exophiala oligosperma</name>
    <dbReference type="NCBI Taxonomy" id="215243"/>
    <lineage>
        <taxon>Eukaryota</taxon>
        <taxon>Fungi</taxon>
        <taxon>Dikarya</taxon>
        <taxon>Ascomycota</taxon>
        <taxon>Pezizomycotina</taxon>
        <taxon>Eurotiomycetes</taxon>
        <taxon>Chaetothyriomycetidae</taxon>
        <taxon>Chaetothyriales</taxon>
        <taxon>Herpotrichiellaceae</taxon>
        <taxon>Exophiala</taxon>
    </lineage>
</organism>
<feature type="domain" description="Aldehyde dehydrogenase" evidence="5">
    <location>
        <begin position="24"/>
        <end position="149"/>
    </location>
</feature>
<dbReference type="Proteomes" id="UP000053342">
    <property type="component" value="Unassembled WGS sequence"/>
</dbReference>
<comment type="catalytic activity">
    <reaction evidence="3">
        <text>an aldehyde + NAD(+) + H2O = a carboxylate + NADH + 2 H(+)</text>
        <dbReference type="Rhea" id="RHEA:16185"/>
        <dbReference type="ChEBI" id="CHEBI:15377"/>
        <dbReference type="ChEBI" id="CHEBI:15378"/>
        <dbReference type="ChEBI" id="CHEBI:17478"/>
        <dbReference type="ChEBI" id="CHEBI:29067"/>
        <dbReference type="ChEBI" id="CHEBI:57540"/>
        <dbReference type="ChEBI" id="CHEBI:57945"/>
        <dbReference type="EC" id="1.2.1.3"/>
    </reaction>
</comment>
<protein>
    <recommendedName>
        <fullName evidence="2">aldehyde dehydrogenase (NAD(+))</fullName>
        <ecNumber evidence="2">1.2.1.3</ecNumber>
    </recommendedName>
</protein>
<accession>A0A0D2BHK5</accession>
<evidence type="ECO:0000313" key="7">
    <source>
        <dbReference type="Proteomes" id="UP000053342"/>
    </source>
</evidence>
<keyword evidence="7" id="KW-1185">Reference proteome</keyword>
<dbReference type="EMBL" id="KN847347">
    <property type="protein sequence ID" value="KIW36917.1"/>
    <property type="molecule type" value="Genomic_DNA"/>
</dbReference>
<dbReference type="Pfam" id="PF00171">
    <property type="entry name" value="Aldedh"/>
    <property type="match status" value="1"/>
</dbReference>
<dbReference type="RefSeq" id="XP_016257133.1">
    <property type="nucleotide sequence ID" value="XM_016412408.1"/>
</dbReference>
<evidence type="ECO:0000256" key="2">
    <source>
        <dbReference type="ARBA" id="ARBA00024226"/>
    </source>
</evidence>
<dbReference type="SUPFAM" id="SSF53720">
    <property type="entry name" value="ALDH-like"/>
    <property type="match status" value="1"/>
</dbReference>
<dbReference type="OrthoDB" id="310895at2759"/>
<evidence type="ECO:0000256" key="4">
    <source>
        <dbReference type="SAM" id="MobiDB-lite"/>
    </source>
</evidence>
<evidence type="ECO:0000259" key="5">
    <source>
        <dbReference type="Pfam" id="PF00171"/>
    </source>
</evidence>
<evidence type="ECO:0000256" key="3">
    <source>
        <dbReference type="ARBA" id="ARBA00049194"/>
    </source>
</evidence>
<dbReference type="GO" id="GO:0004029">
    <property type="term" value="F:aldehyde dehydrogenase (NAD+) activity"/>
    <property type="evidence" value="ECO:0007669"/>
    <property type="project" value="UniProtKB-EC"/>
</dbReference>
<reference evidence="6 7" key="1">
    <citation type="submission" date="2015-01" db="EMBL/GenBank/DDBJ databases">
        <title>The Genome Sequence of Exophiala oligosperma CBS72588.</title>
        <authorList>
            <consortium name="The Broad Institute Genomics Platform"/>
            <person name="Cuomo C."/>
            <person name="de Hoog S."/>
            <person name="Gorbushina A."/>
            <person name="Stielow B."/>
            <person name="Teixiera M."/>
            <person name="Abouelleil A."/>
            <person name="Chapman S.B."/>
            <person name="Priest M."/>
            <person name="Young S.K."/>
            <person name="Wortman J."/>
            <person name="Nusbaum C."/>
            <person name="Birren B."/>
        </authorList>
    </citation>
    <scope>NUCLEOTIDE SEQUENCE [LARGE SCALE GENOMIC DNA]</scope>
    <source>
        <strain evidence="6 7">CBS 72588</strain>
    </source>
</reference>
<dbReference type="Gene3D" id="3.40.605.10">
    <property type="entry name" value="Aldehyde Dehydrogenase, Chain A, domain 1"/>
    <property type="match status" value="1"/>
</dbReference>
<evidence type="ECO:0000313" key="6">
    <source>
        <dbReference type="EMBL" id="KIW36917.1"/>
    </source>
</evidence>
<dbReference type="Gene3D" id="3.40.309.10">
    <property type="entry name" value="Aldehyde Dehydrogenase, Chain A, domain 2"/>
    <property type="match status" value="1"/>
</dbReference>
<dbReference type="InterPro" id="IPR016161">
    <property type="entry name" value="Ald_DH/histidinol_DH"/>
</dbReference>